<feature type="transmembrane region" description="Helical" evidence="5">
    <location>
        <begin position="73"/>
        <end position="95"/>
    </location>
</feature>
<evidence type="ECO:0000256" key="1">
    <source>
        <dbReference type="ARBA" id="ARBA00004141"/>
    </source>
</evidence>
<organism evidence="7 8">
    <name type="scientific">Allosphingosinicella humi</name>
    <dbReference type="NCBI Taxonomy" id="2068657"/>
    <lineage>
        <taxon>Bacteria</taxon>
        <taxon>Pseudomonadati</taxon>
        <taxon>Pseudomonadota</taxon>
        <taxon>Alphaproteobacteria</taxon>
        <taxon>Sphingomonadales</taxon>
        <taxon>Sphingomonadaceae</taxon>
        <taxon>Allosphingosinicella</taxon>
    </lineage>
</organism>
<feature type="transmembrane region" description="Helical" evidence="5">
    <location>
        <begin position="281"/>
        <end position="302"/>
    </location>
</feature>
<dbReference type="PANTHER" id="PTHR37422:SF13">
    <property type="entry name" value="LIPOPOLYSACCHARIDE BIOSYNTHESIS PROTEIN PA4999-RELATED"/>
    <property type="match status" value="1"/>
</dbReference>
<dbReference type="GO" id="GO:0016020">
    <property type="term" value="C:membrane"/>
    <property type="evidence" value="ECO:0007669"/>
    <property type="project" value="UniProtKB-SubCell"/>
</dbReference>
<feature type="transmembrane region" description="Helical" evidence="5">
    <location>
        <begin position="257"/>
        <end position="275"/>
    </location>
</feature>
<evidence type="ECO:0000256" key="5">
    <source>
        <dbReference type="SAM" id="Phobius"/>
    </source>
</evidence>
<dbReference type="PANTHER" id="PTHR37422">
    <property type="entry name" value="TEICHURONIC ACID BIOSYNTHESIS PROTEIN TUAE"/>
    <property type="match status" value="1"/>
</dbReference>
<feature type="transmembrane region" description="Helical" evidence="5">
    <location>
        <begin position="401"/>
        <end position="421"/>
    </location>
</feature>
<evidence type="ECO:0000256" key="4">
    <source>
        <dbReference type="ARBA" id="ARBA00023136"/>
    </source>
</evidence>
<dbReference type="EMBL" id="QFFF01000001">
    <property type="protein sequence ID" value="PWG03445.1"/>
    <property type="molecule type" value="Genomic_DNA"/>
</dbReference>
<keyword evidence="2 5" id="KW-0812">Transmembrane</keyword>
<dbReference type="InterPro" id="IPR007016">
    <property type="entry name" value="O-antigen_ligase-rel_domated"/>
</dbReference>
<comment type="caution">
    <text evidence="7">The sequence shown here is derived from an EMBL/GenBank/DDBJ whole genome shotgun (WGS) entry which is preliminary data.</text>
</comment>
<name>A0A2U2J539_9SPHN</name>
<feature type="transmembrane region" description="Helical" evidence="5">
    <location>
        <begin position="18"/>
        <end position="37"/>
    </location>
</feature>
<feature type="transmembrane region" description="Helical" evidence="5">
    <location>
        <begin position="460"/>
        <end position="478"/>
    </location>
</feature>
<sequence length="512" mass="56825">MAGGLYGAGWALSFPDQLLLTVLPLLALALLVIWTLPTTANPPVRALEVTFFAFFVGYIIWPNYLAFSLPGLPWITLGRIIAAPLMLLLLICMSVSPDFRRTLKETLAATPWIAIPFAVFVALQLISLGLSRDIVSSSQKFVVAQLYWTAIFITGIYVFRKPGRITLWCVLLCAMLIPLGVSGLIEYSRGQVPWANHIPSFLAIEDESVARILGGKSRLGDEEQRVQSTFTTSLTYAEYMALAVPFLLHFMMGPFKLGARIASAGLLVFTFYMILLTESRLGAVGFFMSGLLYVFFWAWRLWIRDRQTLIAPAVVVGYPVALAMFIFASFHFGRLRTMIWGGGQHRSSNDARVEQYNMGMDILTRNPFGHGVGQGASTLNFHNAAGVVTIDTYYMSIALEYGVLGFFIYYGMFLIAIYKGATVSLRDRGQDLTMSYAVPLSIALSVFVVIKSILSLEENHPVVFMILAMLVVVLHRATNPGEEGVMGRFAKAKAQEGTSRYRRPLFGSFRSQ</sequence>
<dbReference type="AlphaFoldDB" id="A0A2U2J539"/>
<feature type="transmembrane region" description="Helical" evidence="5">
    <location>
        <begin position="433"/>
        <end position="454"/>
    </location>
</feature>
<dbReference type="Proteomes" id="UP000245916">
    <property type="component" value="Unassembled WGS sequence"/>
</dbReference>
<feature type="transmembrane region" description="Helical" evidence="5">
    <location>
        <begin position="309"/>
        <end position="332"/>
    </location>
</feature>
<dbReference type="InterPro" id="IPR051533">
    <property type="entry name" value="WaaL-like"/>
</dbReference>
<feature type="transmembrane region" description="Helical" evidence="5">
    <location>
        <begin position="49"/>
        <end position="67"/>
    </location>
</feature>
<evidence type="ECO:0000313" key="7">
    <source>
        <dbReference type="EMBL" id="PWG03445.1"/>
    </source>
</evidence>
<comment type="subcellular location">
    <subcellularLocation>
        <location evidence="1">Membrane</location>
        <topology evidence="1">Multi-pass membrane protein</topology>
    </subcellularLocation>
</comment>
<feature type="transmembrane region" description="Helical" evidence="5">
    <location>
        <begin position="142"/>
        <end position="159"/>
    </location>
</feature>
<gene>
    <name evidence="7" type="ORF">DF286_11615</name>
</gene>
<protein>
    <recommendedName>
        <fullName evidence="6">O-antigen ligase-related domain-containing protein</fullName>
    </recommendedName>
</protein>
<keyword evidence="3 5" id="KW-1133">Transmembrane helix</keyword>
<proteinExistence type="predicted"/>
<evidence type="ECO:0000256" key="3">
    <source>
        <dbReference type="ARBA" id="ARBA00022989"/>
    </source>
</evidence>
<evidence type="ECO:0000256" key="2">
    <source>
        <dbReference type="ARBA" id="ARBA00022692"/>
    </source>
</evidence>
<dbReference type="OrthoDB" id="7209936at2"/>
<feature type="domain" description="O-antigen ligase-related" evidence="6">
    <location>
        <begin position="266"/>
        <end position="409"/>
    </location>
</feature>
<keyword evidence="8" id="KW-1185">Reference proteome</keyword>
<dbReference type="Pfam" id="PF04932">
    <property type="entry name" value="Wzy_C"/>
    <property type="match status" value="1"/>
</dbReference>
<accession>A0A2U2J539</accession>
<evidence type="ECO:0000259" key="6">
    <source>
        <dbReference type="Pfam" id="PF04932"/>
    </source>
</evidence>
<feature type="transmembrane region" description="Helical" evidence="5">
    <location>
        <begin position="166"/>
        <end position="185"/>
    </location>
</feature>
<keyword evidence="4 5" id="KW-0472">Membrane</keyword>
<dbReference type="RefSeq" id="WP_109271583.1">
    <property type="nucleotide sequence ID" value="NZ_QFFF01000001.1"/>
</dbReference>
<reference evidence="7 8" key="1">
    <citation type="submission" date="2018-05" db="EMBL/GenBank/DDBJ databases">
        <title>Genome of Sphingosinicella humi QZX222.</title>
        <authorList>
            <person name="Qiao Z."/>
            <person name="Wang G."/>
        </authorList>
    </citation>
    <scope>NUCLEOTIDE SEQUENCE [LARGE SCALE GENOMIC DNA]</scope>
    <source>
        <strain evidence="7 8">QZX222</strain>
    </source>
</reference>
<evidence type="ECO:0000313" key="8">
    <source>
        <dbReference type="Proteomes" id="UP000245916"/>
    </source>
</evidence>
<feature type="transmembrane region" description="Helical" evidence="5">
    <location>
        <begin position="107"/>
        <end position="130"/>
    </location>
</feature>